<keyword evidence="3" id="KW-0678">Repressor</keyword>
<comment type="subcellular location">
    <subcellularLocation>
        <location evidence="1">Nucleus</location>
    </subcellularLocation>
</comment>
<dbReference type="Proteomes" id="UP000053097">
    <property type="component" value="Unassembled WGS sequence"/>
</dbReference>
<name>A0A026WK91_OOCBI</name>
<feature type="compositionally biased region" description="Basic residues" evidence="7">
    <location>
        <begin position="555"/>
        <end position="564"/>
    </location>
</feature>
<reference evidence="8 9" key="1">
    <citation type="journal article" date="2014" name="Curr. Biol.">
        <title>The genome of the clonal raider ant Cerapachys biroi.</title>
        <authorList>
            <person name="Oxley P.R."/>
            <person name="Ji L."/>
            <person name="Fetter-Pruneda I."/>
            <person name="McKenzie S.K."/>
            <person name="Li C."/>
            <person name="Hu H."/>
            <person name="Zhang G."/>
            <person name="Kronauer D.J."/>
        </authorList>
    </citation>
    <scope>NUCLEOTIDE SEQUENCE [LARGE SCALE GENOMIC DNA]</scope>
</reference>
<sequence>MESEYEEDHGGWGDEIARNAEEAGEDAFENPQEILKDCMDKFKTPDYIMEPGILLAEEYPDCLMLNFTIKLISDAGFQGEITSISTAAQQIEVFSRVLKTAIAGFLQNTENWQSSIQECAKMVCHGQHTYVYSQVLLQILAQEARGGFMMKRLSQEITKCAQQNRHDVTPITMALNGAAGSPGACQALSSMLSRNTLNPADITVLFRNYSAAEPPPIELLRNPQFLELLVDALFKPGVKINPEHKSKYIYLLAYAASVCETVPKKGNTRKTNKDDLKTTTQAIEKVHNICNINKGSSELIAELNTLYQCIRFPVVSVGVIRWVECTVTEPSYFKLCTEHCPVHLALLDEVVNCHTLLHPKILRLLVHLFESKQDELEILVQLEMKKMLIDRMLNLLSQGCVVPVVSYIKQCWQRGDTDVSLIRYFVTEVLEVIAPPYSTEFVQLFLPMVENEEITGTMRSENENDLVSEFIGKWQEERSDDRNTVASISKTECTWSVLFYHEDDGIGDERAAQPGARRFSTCSVIANTLHARSPRDPAFHIRKRASTHAREPVPPKKHQSARRVRSIEDRLGDRFVRRERAVLRRRNGRENQPPVSQSTETKGNARSSSIRTIDRLRREY</sequence>
<evidence type="ECO:0000256" key="4">
    <source>
        <dbReference type="ARBA" id="ARBA00023015"/>
    </source>
</evidence>
<evidence type="ECO:0000256" key="6">
    <source>
        <dbReference type="ARBA" id="ARBA00023242"/>
    </source>
</evidence>
<dbReference type="GO" id="GO:0034244">
    <property type="term" value="P:negative regulation of transcription elongation by RNA polymerase II"/>
    <property type="evidence" value="ECO:0007669"/>
    <property type="project" value="TreeGrafter"/>
</dbReference>
<dbReference type="GO" id="GO:0032021">
    <property type="term" value="C:NELF complex"/>
    <property type="evidence" value="ECO:0007669"/>
    <property type="project" value="TreeGrafter"/>
</dbReference>
<evidence type="ECO:0000256" key="3">
    <source>
        <dbReference type="ARBA" id="ARBA00022491"/>
    </source>
</evidence>
<dbReference type="STRING" id="2015173.A0A026WK91"/>
<proteinExistence type="inferred from homology"/>
<evidence type="ECO:0000256" key="5">
    <source>
        <dbReference type="ARBA" id="ARBA00023163"/>
    </source>
</evidence>
<dbReference type="InterPro" id="IPR006942">
    <property type="entry name" value="TH1"/>
</dbReference>
<keyword evidence="8" id="KW-0251">Elongation factor</keyword>
<protein>
    <submittedName>
        <fullName evidence="8">Negative elongation factor D</fullName>
    </submittedName>
</protein>
<dbReference type="EMBL" id="KK107199">
    <property type="protein sequence ID" value="EZA55519.1"/>
    <property type="molecule type" value="Genomic_DNA"/>
</dbReference>
<feature type="region of interest" description="Disordered" evidence="7">
    <location>
        <begin position="579"/>
        <end position="620"/>
    </location>
</feature>
<feature type="compositionally biased region" description="Polar residues" evidence="7">
    <location>
        <begin position="593"/>
        <end position="611"/>
    </location>
</feature>
<dbReference type="AlphaFoldDB" id="A0A026WK91"/>
<evidence type="ECO:0000256" key="7">
    <source>
        <dbReference type="SAM" id="MobiDB-lite"/>
    </source>
</evidence>
<comment type="similarity">
    <text evidence="2">Belongs to the NELF-D family.</text>
</comment>
<evidence type="ECO:0000313" key="8">
    <source>
        <dbReference type="EMBL" id="EZA55519.1"/>
    </source>
</evidence>
<dbReference type="OrthoDB" id="511287at2759"/>
<gene>
    <name evidence="8" type="ORF">X777_03773</name>
</gene>
<dbReference type="PANTHER" id="PTHR12144">
    <property type="entry name" value="NEGATIVE ELONGATION FACTOR D"/>
    <property type="match status" value="1"/>
</dbReference>
<accession>A0A026WK91</accession>
<dbReference type="OMA" id="ARINPDH"/>
<dbReference type="PANTHER" id="PTHR12144:SF0">
    <property type="entry name" value="NEGATIVE ELONGATION FACTOR C_D"/>
    <property type="match status" value="1"/>
</dbReference>
<keyword evidence="6" id="KW-0539">Nucleus</keyword>
<dbReference type="Pfam" id="PF04858">
    <property type="entry name" value="TH1"/>
    <property type="match status" value="2"/>
</dbReference>
<evidence type="ECO:0000256" key="2">
    <source>
        <dbReference type="ARBA" id="ARBA00005726"/>
    </source>
</evidence>
<feature type="region of interest" description="Disordered" evidence="7">
    <location>
        <begin position="545"/>
        <end position="565"/>
    </location>
</feature>
<dbReference type="GO" id="GO:0003746">
    <property type="term" value="F:translation elongation factor activity"/>
    <property type="evidence" value="ECO:0007669"/>
    <property type="project" value="UniProtKB-KW"/>
</dbReference>
<keyword evidence="5" id="KW-0804">Transcription</keyword>
<evidence type="ECO:0000313" key="9">
    <source>
        <dbReference type="Proteomes" id="UP000053097"/>
    </source>
</evidence>
<keyword evidence="4" id="KW-0805">Transcription regulation</keyword>
<keyword evidence="9" id="KW-1185">Reference proteome</keyword>
<evidence type="ECO:0000256" key="1">
    <source>
        <dbReference type="ARBA" id="ARBA00004123"/>
    </source>
</evidence>
<dbReference type="GO" id="GO:0003723">
    <property type="term" value="F:RNA binding"/>
    <property type="evidence" value="ECO:0007669"/>
    <property type="project" value="TreeGrafter"/>
</dbReference>
<keyword evidence="8" id="KW-0648">Protein biosynthesis</keyword>
<organism evidence="8 9">
    <name type="scientific">Ooceraea biroi</name>
    <name type="common">Clonal raider ant</name>
    <name type="synonym">Cerapachys biroi</name>
    <dbReference type="NCBI Taxonomy" id="2015173"/>
    <lineage>
        <taxon>Eukaryota</taxon>
        <taxon>Metazoa</taxon>
        <taxon>Ecdysozoa</taxon>
        <taxon>Arthropoda</taxon>
        <taxon>Hexapoda</taxon>
        <taxon>Insecta</taxon>
        <taxon>Pterygota</taxon>
        <taxon>Neoptera</taxon>
        <taxon>Endopterygota</taxon>
        <taxon>Hymenoptera</taxon>
        <taxon>Apocrita</taxon>
        <taxon>Aculeata</taxon>
        <taxon>Formicoidea</taxon>
        <taxon>Formicidae</taxon>
        <taxon>Dorylinae</taxon>
        <taxon>Ooceraea</taxon>
    </lineage>
</organism>